<name>A0A1V4L088_PATFA</name>
<accession>A0A1V4L088</accession>
<gene>
    <name evidence="1" type="ORF">AV530_014840</name>
</gene>
<keyword evidence="2" id="KW-1185">Reference proteome</keyword>
<comment type="caution">
    <text evidence="1">The sequence shown here is derived from an EMBL/GenBank/DDBJ whole genome shotgun (WGS) entry which is preliminary data.</text>
</comment>
<dbReference type="Proteomes" id="UP000190648">
    <property type="component" value="Unassembled WGS sequence"/>
</dbReference>
<evidence type="ECO:0000313" key="2">
    <source>
        <dbReference type="Proteomes" id="UP000190648"/>
    </source>
</evidence>
<protein>
    <submittedName>
        <fullName evidence="1">Uncharacterized protein</fullName>
    </submittedName>
</protein>
<organism evidence="1 2">
    <name type="scientific">Patagioenas fasciata monilis</name>
    <dbReference type="NCBI Taxonomy" id="372326"/>
    <lineage>
        <taxon>Eukaryota</taxon>
        <taxon>Metazoa</taxon>
        <taxon>Chordata</taxon>
        <taxon>Craniata</taxon>
        <taxon>Vertebrata</taxon>
        <taxon>Euteleostomi</taxon>
        <taxon>Archelosauria</taxon>
        <taxon>Archosauria</taxon>
        <taxon>Dinosauria</taxon>
        <taxon>Saurischia</taxon>
        <taxon>Theropoda</taxon>
        <taxon>Coelurosauria</taxon>
        <taxon>Aves</taxon>
        <taxon>Neognathae</taxon>
        <taxon>Neoaves</taxon>
        <taxon>Columbimorphae</taxon>
        <taxon>Columbiformes</taxon>
        <taxon>Columbidae</taxon>
        <taxon>Patagioenas</taxon>
    </lineage>
</organism>
<evidence type="ECO:0000313" key="1">
    <source>
        <dbReference type="EMBL" id="OPJ90263.1"/>
    </source>
</evidence>
<dbReference type="AlphaFoldDB" id="A0A1V4L088"/>
<dbReference type="EMBL" id="LSYS01000429">
    <property type="protein sequence ID" value="OPJ90263.1"/>
    <property type="molecule type" value="Genomic_DNA"/>
</dbReference>
<proteinExistence type="predicted"/>
<sequence>MSVIPYQGRGAGLHPWQPQGLCPSCKKWEARTDEVKVRIFWAWKRKALGRGPGELYNFPDTKASSLQDSSI</sequence>
<reference evidence="1 2" key="1">
    <citation type="submission" date="2016-02" db="EMBL/GenBank/DDBJ databases">
        <title>Band-tailed pigeon sequencing and assembly.</title>
        <authorList>
            <person name="Soares A.E."/>
            <person name="Novak B.J."/>
            <person name="Rice E.S."/>
            <person name="O'Connell B."/>
            <person name="Chang D."/>
            <person name="Weber S."/>
            <person name="Shapiro B."/>
        </authorList>
    </citation>
    <scope>NUCLEOTIDE SEQUENCE [LARGE SCALE GENOMIC DNA]</scope>
    <source>
        <strain evidence="1">BTP2013</strain>
        <tissue evidence="1">Blood</tissue>
    </source>
</reference>